<keyword evidence="2 4" id="KW-0326">Glycosidase</keyword>
<evidence type="ECO:0000259" key="3">
    <source>
        <dbReference type="Pfam" id="PF01156"/>
    </source>
</evidence>
<dbReference type="AlphaFoldDB" id="A0A7W4UY28"/>
<protein>
    <submittedName>
        <fullName evidence="4">Purine nucleosidase</fullName>
        <ecNumber evidence="4">3.2.2.1</ecNumber>
    </submittedName>
</protein>
<evidence type="ECO:0000313" key="5">
    <source>
        <dbReference type="Proteomes" id="UP000538196"/>
    </source>
</evidence>
<organism evidence="4 5">
    <name type="scientific">Leifsonia aquatica</name>
    <name type="common">Corynebacterium aquaticum</name>
    <dbReference type="NCBI Taxonomy" id="144185"/>
    <lineage>
        <taxon>Bacteria</taxon>
        <taxon>Bacillati</taxon>
        <taxon>Actinomycetota</taxon>
        <taxon>Actinomycetes</taxon>
        <taxon>Micrococcales</taxon>
        <taxon>Microbacteriaceae</taxon>
        <taxon>Leifsonia</taxon>
    </lineage>
</organism>
<dbReference type="InterPro" id="IPR001910">
    <property type="entry name" value="Inosine/uridine_hydrolase_dom"/>
</dbReference>
<dbReference type="EC" id="3.2.2.1" evidence="4"/>
<reference evidence="4 5" key="1">
    <citation type="submission" date="2020-08" db="EMBL/GenBank/DDBJ databases">
        <title>Sequencing the genomes of 1000 actinobacteria strains.</title>
        <authorList>
            <person name="Klenk H.-P."/>
        </authorList>
    </citation>
    <scope>NUCLEOTIDE SEQUENCE [LARGE SCALE GENOMIC DNA]</scope>
    <source>
        <strain evidence="4 5">DSM 20146</strain>
    </source>
</reference>
<dbReference type="GO" id="GO:0006152">
    <property type="term" value="P:purine nucleoside catabolic process"/>
    <property type="evidence" value="ECO:0007669"/>
    <property type="project" value="TreeGrafter"/>
</dbReference>
<dbReference type="PANTHER" id="PTHR12304">
    <property type="entry name" value="INOSINE-URIDINE PREFERRING NUCLEOSIDE HYDROLASE"/>
    <property type="match status" value="1"/>
</dbReference>
<dbReference type="GO" id="GO:0008477">
    <property type="term" value="F:purine nucleosidase activity"/>
    <property type="evidence" value="ECO:0007669"/>
    <property type="project" value="UniProtKB-EC"/>
</dbReference>
<dbReference type="InterPro" id="IPR036452">
    <property type="entry name" value="Ribo_hydro-like"/>
</dbReference>
<dbReference type="GO" id="GO:0005829">
    <property type="term" value="C:cytosol"/>
    <property type="evidence" value="ECO:0007669"/>
    <property type="project" value="TreeGrafter"/>
</dbReference>
<comment type="caution">
    <text evidence="4">The sequence shown here is derived from an EMBL/GenBank/DDBJ whole genome shotgun (WGS) entry which is preliminary data.</text>
</comment>
<dbReference type="PANTHER" id="PTHR12304:SF4">
    <property type="entry name" value="URIDINE NUCLEOSIDASE"/>
    <property type="match status" value="1"/>
</dbReference>
<gene>
    <name evidence="4" type="ORF">FHX33_002842</name>
</gene>
<evidence type="ECO:0000256" key="1">
    <source>
        <dbReference type="ARBA" id="ARBA00022801"/>
    </source>
</evidence>
<dbReference type="SUPFAM" id="SSF53590">
    <property type="entry name" value="Nucleoside hydrolase"/>
    <property type="match status" value="1"/>
</dbReference>
<dbReference type="CDD" id="cd02650">
    <property type="entry name" value="nuc_hydro_CaPnhB"/>
    <property type="match status" value="1"/>
</dbReference>
<proteinExistence type="predicted"/>
<evidence type="ECO:0000256" key="2">
    <source>
        <dbReference type="ARBA" id="ARBA00023295"/>
    </source>
</evidence>
<dbReference type="InterPro" id="IPR023186">
    <property type="entry name" value="IUNH"/>
</dbReference>
<dbReference type="Pfam" id="PF01156">
    <property type="entry name" value="IU_nuc_hydro"/>
    <property type="match status" value="1"/>
</dbReference>
<sequence length="322" mass="33427">MSTTDQRLPVYLDCDTGIDDSLALAYLLAAPGVDLVGVGTVSGNTSASQAARNTLDLLALAGREGVPVAQGAEDWSTRAFDGGVPHIHGWNGVGGVELPRGAGEVAGESATDLLLRLSREYEGELRLVTVGPLTNIAIALEADPGLAQRVKDVTIMGGAALVPGNVSAVAEANVWNDPEAAGIVLEADWDITLVPLDVTLENTLDESDRARLLGSDVPLAVALGQMLDHYFDFYVDFYGSRSCALHDPLAAAIAVGGVVPTVAPAVAVEVDETEGPARGQTICDLRGQRLGPVDQPGARTRVVLGTDRPLGPHLIDLLTTAC</sequence>
<dbReference type="RefSeq" id="WP_021759497.1">
    <property type="nucleotide sequence ID" value="NZ_JACHVP010000003.1"/>
</dbReference>
<dbReference type="Proteomes" id="UP000538196">
    <property type="component" value="Unassembled WGS sequence"/>
</dbReference>
<accession>A0A7W4UY28</accession>
<feature type="domain" description="Inosine/uridine-preferring nucleoside hydrolase" evidence="3">
    <location>
        <begin position="10"/>
        <end position="308"/>
    </location>
</feature>
<evidence type="ECO:0000313" key="4">
    <source>
        <dbReference type="EMBL" id="MBB2968072.1"/>
    </source>
</evidence>
<keyword evidence="1 4" id="KW-0378">Hydrolase</keyword>
<name>A0A7W4UY28_LEIAQ</name>
<keyword evidence="5" id="KW-1185">Reference proteome</keyword>
<dbReference type="EMBL" id="JACHVP010000003">
    <property type="protein sequence ID" value="MBB2968072.1"/>
    <property type="molecule type" value="Genomic_DNA"/>
</dbReference>
<dbReference type="Gene3D" id="3.90.245.10">
    <property type="entry name" value="Ribonucleoside hydrolase-like"/>
    <property type="match status" value="1"/>
</dbReference>